<dbReference type="PANTHER" id="PTHR10039">
    <property type="entry name" value="AMELOGENIN"/>
    <property type="match status" value="1"/>
</dbReference>
<feature type="domain" description="Nephrocystin 3-like N-terminal" evidence="6">
    <location>
        <begin position="322"/>
        <end position="487"/>
    </location>
</feature>
<accession>A0AAN7B4M9</accession>
<dbReference type="SMART" id="SM00248">
    <property type="entry name" value="ANK"/>
    <property type="match status" value="4"/>
</dbReference>
<name>A0AAN7B4M9_9PEZI</name>
<dbReference type="InterPro" id="IPR056884">
    <property type="entry name" value="NPHP3-like_N"/>
</dbReference>
<evidence type="ECO:0000259" key="6">
    <source>
        <dbReference type="Pfam" id="PF24883"/>
    </source>
</evidence>
<dbReference type="GO" id="GO:0006511">
    <property type="term" value="P:ubiquitin-dependent protein catabolic process"/>
    <property type="evidence" value="ECO:0007669"/>
    <property type="project" value="InterPro"/>
</dbReference>
<evidence type="ECO:0000256" key="1">
    <source>
        <dbReference type="ARBA" id="ARBA00006019"/>
    </source>
</evidence>
<comment type="similarity">
    <text evidence="1">Belongs to the cullin family.</text>
</comment>
<proteinExistence type="inferred from homology"/>
<evidence type="ECO:0000256" key="2">
    <source>
        <dbReference type="ARBA" id="ARBA00022737"/>
    </source>
</evidence>
<dbReference type="PROSITE" id="PS50088">
    <property type="entry name" value="ANK_REPEAT"/>
    <property type="match status" value="2"/>
</dbReference>
<feature type="compositionally biased region" description="Acidic residues" evidence="4">
    <location>
        <begin position="27"/>
        <end position="43"/>
    </location>
</feature>
<dbReference type="AlphaFoldDB" id="A0AAN7B4M9"/>
<feature type="repeat" description="ANK" evidence="3">
    <location>
        <begin position="851"/>
        <end position="884"/>
    </location>
</feature>
<dbReference type="InterPro" id="IPR002110">
    <property type="entry name" value="Ankyrin_rpt"/>
</dbReference>
<dbReference type="Gene3D" id="1.20.1310.10">
    <property type="entry name" value="Cullin Repeats"/>
    <property type="match status" value="1"/>
</dbReference>
<dbReference type="SUPFAM" id="SSF74788">
    <property type="entry name" value="Cullin repeat-like"/>
    <property type="match status" value="1"/>
</dbReference>
<keyword evidence="3" id="KW-0040">ANK repeat</keyword>
<evidence type="ECO:0000259" key="5">
    <source>
        <dbReference type="Pfam" id="PF00888"/>
    </source>
</evidence>
<dbReference type="GO" id="GO:0031625">
    <property type="term" value="F:ubiquitin protein ligase binding"/>
    <property type="evidence" value="ECO:0007669"/>
    <property type="project" value="InterPro"/>
</dbReference>
<feature type="repeat" description="ANK" evidence="3">
    <location>
        <begin position="885"/>
        <end position="917"/>
    </location>
</feature>
<dbReference type="Gene3D" id="1.25.40.20">
    <property type="entry name" value="Ankyrin repeat-containing domain"/>
    <property type="match status" value="1"/>
</dbReference>
<dbReference type="InterPro" id="IPR016159">
    <property type="entry name" value="Cullin_repeat-like_dom_sf"/>
</dbReference>
<dbReference type="SUPFAM" id="SSF48403">
    <property type="entry name" value="Ankyrin repeat"/>
    <property type="match status" value="1"/>
</dbReference>
<feature type="region of interest" description="Disordered" evidence="4">
    <location>
        <begin position="1"/>
        <end position="100"/>
    </location>
</feature>
<dbReference type="PROSITE" id="PS50297">
    <property type="entry name" value="ANK_REP_REGION"/>
    <property type="match status" value="2"/>
</dbReference>
<evidence type="ECO:0000313" key="8">
    <source>
        <dbReference type="Proteomes" id="UP001301769"/>
    </source>
</evidence>
<organism evidence="7 8">
    <name type="scientific">Rhypophila decipiens</name>
    <dbReference type="NCBI Taxonomy" id="261697"/>
    <lineage>
        <taxon>Eukaryota</taxon>
        <taxon>Fungi</taxon>
        <taxon>Dikarya</taxon>
        <taxon>Ascomycota</taxon>
        <taxon>Pezizomycotina</taxon>
        <taxon>Sordariomycetes</taxon>
        <taxon>Sordariomycetidae</taxon>
        <taxon>Sordariales</taxon>
        <taxon>Naviculisporaceae</taxon>
        <taxon>Rhypophila</taxon>
    </lineage>
</organism>
<protein>
    <recommendedName>
        <fullName evidence="9">NWD NACHT-NTPase N-terminal domain-containing protein</fullName>
    </recommendedName>
</protein>
<dbReference type="EMBL" id="MU858261">
    <property type="protein sequence ID" value="KAK4208030.1"/>
    <property type="molecule type" value="Genomic_DNA"/>
</dbReference>
<reference evidence="7" key="1">
    <citation type="journal article" date="2023" name="Mol. Phylogenet. Evol.">
        <title>Genome-scale phylogeny and comparative genomics of the fungal order Sordariales.</title>
        <authorList>
            <person name="Hensen N."/>
            <person name="Bonometti L."/>
            <person name="Westerberg I."/>
            <person name="Brannstrom I.O."/>
            <person name="Guillou S."/>
            <person name="Cros-Aarteil S."/>
            <person name="Calhoun S."/>
            <person name="Haridas S."/>
            <person name="Kuo A."/>
            <person name="Mondo S."/>
            <person name="Pangilinan J."/>
            <person name="Riley R."/>
            <person name="LaButti K."/>
            <person name="Andreopoulos B."/>
            <person name="Lipzen A."/>
            <person name="Chen C."/>
            <person name="Yan M."/>
            <person name="Daum C."/>
            <person name="Ng V."/>
            <person name="Clum A."/>
            <person name="Steindorff A."/>
            <person name="Ohm R.A."/>
            <person name="Martin F."/>
            <person name="Silar P."/>
            <person name="Natvig D.O."/>
            <person name="Lalanne C."/>
            <person name="Gautier V."/>
            <person name="Ament-Velasquez S.L."/>
            <person name="Kruys A."/>
            <person name="Hutchinson M.I."/>
            <person name="Powell A.J."/>
            <person name="Barry K."/>
            <person name="Miller A.N."/>
            <person name="Grigoriev I.V."/>
            <person name="Debuchy R."/>
            <person name="Gladieux P."/>
            <person name="Hiltunen Thoren M."/>
            <person name="Johannesson H."/>
        </authorList>
    </citation>
    <scope>NUCLEOTIDE SEQUENCE</scope>
    <source>
        <strain evidence="7">PSN293</strain>
    </source>
</reference>
<evidence type="ECO:0000256" key="4">
    <source>
        <dbReference type="SAM" id="MobiDB-lite"/>
    </source>
</evidence>
<feature type="compositionally biased region" description="Low complexity" evidence="4">
    <location>
        <begin position="44"/>
        <end position="65"/>
    </location>
</feature>
<dbReference type="PANTHER" id="PTHR10039:SF16">
    <property type="entry name" value="GPI INOSITOL-DEACYLASE"/>
    <property type="match status" value="1"/>
</dbReference>
<reference evidence="7" key="2">
    <citation type="submission" date="2023-05" db="EMBL/GenBank/DDBJ databases">
        <authorList>
            <consortium name="Lawrence Berkeley National Laboratory"/>
            <person name="Steindorff A."/>
            <person name="Hensen N."/>
            <person name="Bonometti L."/>
            <person name="Westerberg I."/>
            <person name="Brannstrom I.O."/>
            <person name="Guillou S."/>
            <person name="Cros-Aarteil S."/>
            <person name="Calhoun S."/>
            <person name="Haridas S."/>
            <person name="Kuo A."/>
            <person name="Mondo S."/>
            <person name="Pangilinan J."/>
            <person name="Riley R."/>
            <person name="Labutti K."/>
            <person name="Andreopoulos B."/>
            <person name="Lipzen A."/>
            <person name="Chen C."/>
            <person name="Yanf M."/>
            <person name="Daum C."/>
            <person name="Ng V."/>
            <person name="Clum A."/>
            <person name="Ohm R."/>
            <person name="Martin F."/>
            <person name="Silar P."/>
            <person name="Natvig D."/>
            <person name="Lalanne C."/>
            <person name="Gautier V."/>
            <person name="Ament-Velasquez S.L."/>
            <person name="Kruys A."/>
            <person name="Hutchinson M.I."/>
            <person name="Powell A.J."/>
            <person name="Barry K."/>
            <person name="Miller A.N."/>
            <person name="Grigoriev I.V."/>
            <person name="Debuchy R."/>
            <person name="Gladieux P."/>
            <person name="Thoren M.H."/>
            <person name="Johannesson H."/>
        </authorList>
    </citation>
    <scope>NUCLEOTIDE SEQUENCE</scope>
    <source>
        <strain evidence="7">PSN293</strain>
    </source>
</reference>
<dbReference type="Pfam" id="PF13857">
    <property type="entry name" value="Ank_5"/>
    <property type="match status" value="1"/>
</dbReference>
<comment type="caution">
    <text evidence="7">The sequence shown here is derived from an EMBL/GenBank/DDBJ whole genome shotgun (WGS) entry which is preliminary data.</text>
</comment>
<feature type="domain" description="Cullin N-terminal" evidence="5">
    <location>
        <begin position="1059"/>
        <end position="1146"/>
    </location>
</feature>
<evidence type="ECO:0008006" key="9">
    <source>
        <dbReference type="Google" id="ProtNLM"/>
    </source>
</evidence>
<evidence type="ECO:0000256" key="3">
    <source>
        <dbReference type="PROSITE-ProRule" id="PRU00023"/>
    </source>
</evidence>
<gene>
    <name evidence="7" type="ORF">QBC37DRAFT_453934</name>
</gene>
<sequence>MPPMSCCPHPINLFKRRAGKPEPPPRDDEETEPPGRDDEEVETVEPPAASAAESPSGSPQPLELGLDGEELEAGERPETHGSEIPPETPEPPGSGPARGDDRLVLLERSGTPAPVPAPDDKSPIWSHSVTRFAEEQGEKFELIKSSVDRIQDVDRGGWDTWLNQKPATSSDWIRKIRQRLPAIKTARGIATALSKLDHTGIATYVVSGVFFSLELILEIADVTIREKAMTVLLKTSIAISNAPAARTSSKEDDWDKDYKLIEENDLSCGELKRQVELSLKTSEENMTILKWIRDRHGSEDPEPYHEDVMTRTGIKDATSEAGNWLMLTAEFKSWMHQFSSNRNSVFWLKGGRSCRIISNFMDPPIVGVRLVHYYCHKTTVGSELKAPGYETVIRALCFRLAWNRDGSLAKPATDLYDKTQLEPDRRTTESEWEALLNTLIKSSPTPIILVIDALDECKEENDYKKLLTFLCKLETASTTRLHCLISSQSHVVVNWGNVFPETHSVQVFDVVKDQAKDDMTRFIADQIESKRTDWRWKESIFFKEDPAYKEKLVFELSRHAGGMFRWVEIWLGVFFPKNGKPVRRPEYADKLLGEFENIESLDKVPDEKNGEIPGNKKIKAAYEKLWEINGDGDQYKDLQSRVFHIITTALEKLTPRQLLVAASFDEKLSLRQLEGLYCNFLKPNSDHRLDFEHLSAEIFVFQMTEKGFGSSTFNPHSFLARSCISHIHATSSKYKSEGKPENESGSKSKTYYLGKAQSRSFYEYAAKNWISHYNEAGNQRAEISKDAVGIFSTESDSFRTWYPIYCSERAKHLEDWVSTTTGLIAASYLGLELVVEVLVKKEPNVNARTENGRTALHSAVTRNKPLAVIEKLLDGGVDPGAQDINGQTALHLAVAIGHHDVLSLLCTRGAALEVRNALGLAALQFAVRIAECRWRRHSWHRDKGEEMVKVLLDHGASRHTVNFLERTPEQEAISYGRGSLVELLKNRGESYSTSSDQQSPNEEAPDPRWCVLKARISLIMWHPSSTANPWGMAMELMELISNVEGWYDPSSGEPIGTGKLLGEDIYRHLEHYLEDHVKELRIAAKHQTDETLLSFYIRQWERYKKSAAQLRELFKYLDRNWAGRMIDKGISNIFDIFNLCMVVWKRVSRATAYYHYARRPKRVL</sequence>
<dbReference type="InterPro" id="IPR036770">
    <property type="entry name" value="Ankyrin_rpt-contain_sf"/>
</dbReference>
<dbReference type="InterPro" id="IPR001373">
    <property type="entry name" value="Cullin_N"/>
</dbReference>
<dbReference type="Proteomes" id="UP001301769">
    <property type="component" value="Unassembled WGS sequence"/>
</dbReference>
<keyword evidence="8" id="KW-1185">Reference proteome</keyword>
<keyword evidence="2" id="KW-0677">Repeat</keyword>
<evidence type="ECO:0000313" key="7">
    <source>
        <dbReference type="EMBL" id="KAK4208030.1"/>
    </source>
</evidence>
<dbReference type="Pfam" id="PF24883">
    <property type="entry name" value="NPHP3_N"/>
    <property type="match status" value="1"/>
</dbReference>
<dbReference type="Pfam" id="PF00888">
    <property type="entry name" value="Cullin"/>
    <property type="match status" value="1"/>
</dbReference>